<evidence type="ECO:0000256" key="1">
    <source>
        <dbReference type="ARBA" id="ARBA00004141"/>
    </source>
</evidence>
<accession>A0A6C0F187</accession>
<dbReference type="InterPro" id="IPR025749">
    <property type="entry name" value="Sphingomyelin_synth-like_dom"/>
</dbReference>
<dbReference type="EMBL" id="MN738959">
    <property type="protein sequence ID" value="QHT33185.1"/>
    <property type="molecule type" value="Genomic_DNA"/>
</dbReference>
<dbReference type="Pfam" id="PF14360">
    <property type="entry name" value="PAP2_C"/>
    <property type="match status" value="1"/>
</dbReference>
<keyword evidence="6 7" id="KW-0472">Membrane</keyword>
<reference evidence="9" key="1">
    <citation type="journal article" date="2020" name="Nature">
        <title>Giant virus diversity and host interactions through global metagenomics.</title>
        <authorList>
            <person name="Schulz F."/>
            <person name="Roux S."/>
            <person name="Paez-Espino D."/>
            <person name="Jungbluth S."/>
            <person name="Walsh D.A."/>
            <person name="Denef V.J."/>
            <person name="McMahon K.D."/>
            <person name="Konstantinidis K.T."/>
            <person name="Eloe-Fadrosh E.A."/>
            <person name="Kyrpides N.C."/>
            <person name="Woyke T."/>
        </authorList>
    </citation>
    <scope>NUCLEOTIDE SEQUENCE</scope>
    <source>
        <strain evidence="9">GVMAG-M-3300009161-34</strain>
    </source>
</reference>
<keyword evidence="4 7" id="KW-1133">Transmembrane helix</keyword>
<evidence type="ECO:0000256" key="3">
    <source>
        <dbReference type="ARBA" id="ARBA00022692"/>
    </source>
</evidence>
<evidence type="ECO:0000256" key="6">
    <source>
        <dbReference type="ARBA" id="ARBA00023136"/>
    </source>
</evidence>
<protein>
    <recommendedName>
        <fullName evidence="8">Sphingomyelin synthase-like domain-containing protein</fullName>
    </recommendedName>
</protein>
<feature type="transmembrane region" description="Helical" evidence="7">
    <location>
        <begin position="125"/>
        <end position="150"/>
    </location>
</feature>
<evidence type="ECO:0000256" key="4">
    <source>
        <dbReference type="ARBA" id="ARBA00022989"/>
    </source>
</evidence>
<dbReference type="GO" id="GO:0005886">
    <property type="term" value="C:plasma membrane"/>
    <property type="evidence" value="ECO:0007669"/>
    <property type="project" value="TreeGrafter"/>
</dbReference>
<dbReference type="InterPro" id="IPR045221">
    <property type="entry name" value="Sphingomyelin_synth-like"/>
</dbReference>
<dbReference type="GO" id="GO:0047493">
    <property type="term" value="F:ceramide cholinephosphotransferase activity"/>
    <property type="evidence" value="ECO:0007669"/>
    <property type="project" value="TreeGrafter"/>
</dbReference>
<sequence>MIKNIPFRFIFIIIVVIGIILASDSLINKYVYNRGKPINKVVIPDIIQENTPKIPYLDVISDIFIWVVSFIFIVLFLFNGQYKYIIFYFIIFLLMRMVTYIYFISTTLPDSSKSCVFGSNFLITWMNMGSCNNLGISGHFINIVFLLGLLNRYYGSSYWLLYIVIYLLGFMLICVSRNHYTIDCLTSTFVALFFIYEINNIQKGLNYIIGKKYFNL</sequence>
<dbReference type="PANTHER" id="PTHR21290">
    <property type="entry name" value="SPHINGOMYELIN SYNTHETASE"/>
    <property type="match status" value="1"/>
</dbReference>
<dbReference type="GO" id="GO:0005789">
    <property type="term" value="C:endoplasmic reticulum membrane"/>
    <property type="evidence" value="ECO:0007669"/>
    <property type="project" value="TreeGrafter"/>
</dbReference>
<evidence type="ECO:0000313" key="9">
    <source>
        <dbReference type="EMBL" id="QHT33185.1"/>
    </source>
</evidence>
<feature type="transmembrane region" description="Helical" evidence="7">
    <location>
        <begin position="85"/>
        <end position="105"/>
    </location>
</feature>
<evidence type="ECO:0000259" key="8">
    <source>
        <dbReference type="Pfam" id="PF14360"/>
    </source>
</evidence>
<feature type="transmembrane region" description="Helical" evidence="7">
    <location>
        <begin position="59"/>
        <end position="78"/>
    </location>
</feature>
<feature type="transmembrane region" description="Helical" evidence="7">
    <location>
        <begin position="179"/>
        <end position="196"/>
    </location>
</feature>
<dbReference type="GO" id="GO:0046513">
    <property type="term" value="P:ceramide biosynthetic process"/>
    <property type="evidence" value="ECO:0007669"/>
    <property type="project" value="TreeGrafter"/>
</dbReference>
<keyword evidence="3 7" id="KW-0812">Transmembrane</keyword>
<feature type="transmembrane region" description="Helical" evidence="7">
    <location>
        <begin position="157"/>
        <end position="173"/>
    </location>
</feature>
<keyword evidence="5" id="KW-0443">Lipid metabolism</keyword>
<keyword evidence="2" id="KW-0808">Transferase</keyword>
<dbReference type="PANTHER" id="PTHR21290:SF25">
    <property type="entry name" value="SPHINGOMYELIN SYNTHASE-RELATED PROTEIN 1"/>
    <property type="match status" value="1"/>
</dbReference>
<evidence type="ECO:0000256" key="2">
    <source>
        <dbReference type="ARBA" id="ARBA00022679"/>
    </source>
</evidence>
<feature type="transmembrane region" description="Helical" evidence="7">
    <location>
        <begin position="7"/>
        <end position="27"/>
    </location>
</feature>
<organism evidence="9">
    <name type="scientific">viral metagenome</name>
    <dbReference type="NCBI Taxonomy" id="1070528"/>
    <lineage>
        <taxon>unclassified sequences</taxon>
        <taxon>metagenomes</taxon>
        <taxon>organismal metagenomes</taxon>
    </lineage>
</organism>
<proteinExistence type="predicted"/>
<dbReference type="AlphaFoldDB" id="A0A6C0F187"/>
<feature type="domain" description="Sphingomyelin synthase-like" evidence="8">
    <location>
        <begin position="130"/>
        <end position="194"/>
    </location>
</feature>
<name>A0A6C0F187_9ZZZZ</name>
<dbReference type="GO" id="GO:0033188">
    <property type="term" value="F:sphingomyelin synthase activity"/>
    <property type="evidence" value="ECO:0007669"/>
    <property type="project" value="TreeGrafter"/>
</dbReference>
<comment type="subcellular location">
    <subcellularLocation>
        <location evidence="1">Membrane</location>
        <topology evidence="1">Multi-pass membrane protein</topology>
    </subcellularLocation>
</comment>
<dbReference type="GO" id="GO:0000139">
    <property type="term" value="C:Golgi membrane"/>
    <property type="evidence" value="ECO:0007669"/>
    <property type="project" value="TreeGrafter"/>
</dbReference>
<evidence type="ECO:0000256" key="7">
    <source>
        <dbReference type="SAM" id="Phobius"/>
    </source>
</evidence>
<evidence type="ECO:0000256" key="5">
    <source>
        <dbReference type="ARBA" id="ARBA00023098"/>
    </source>
</evidence>